<dbReference type="PANTHER" id="PTHR43566">
    <property type="entry name" value="CONSERVED PROTEIN"/>
    <property type="match status" value="1"/>
</dbReference>
<gene>
    <name evidence="3" type="ORF">J3R75_002536</name>
</gene>
<dbReference type="PANTHER" id="PTHR43566:SF2">
    <property type="entry name" value="DUF4143 DOMAIN-CONTAINING PROTEIN"/>
    <property type="match status" value="1"/>
</dbReference>
<evidence type="ECO:0000259" key="1">
    <source>
        <dbReference type="Pfam" id="PF13173"/>
    </source>
</evidence>
<evidence type="ECO:0000313" key="4">
    <source>
        <dbReference type="Proteomes" id="UP001238163"/>
    </source>
</evidence>
<keyword evidence="4" id="KW-1185">Reference proteome</keyword>
<proteinExistence type="predicted"/>
<dbReference type="InterPro" id="IPR041682">
    <property type="entry name" value="AAA_14"/>
</dbReference>
<accession>A0AAE3VH37</accession>
<dbReference type="SUPFAM" id="SSF52540">
    <property type="entry name" value="P-loop containing nucleoside triphosphate hydrolases"/>
    <property type="match status" value="1"/>
</dbReference>
<dbReference type="EMBL" id="JAUSVL010000001">
    <property type="protein sequence ID" value="MDQ0290429.1"/>
    <property type="molecule type" value="Genomic_DNA"/>
</dbReference>
<protein>
    <submittedName>
        <fullName evidence="3">AAA+ superfamily ATPase</fullName>
    </submittedName>
</protein>
<dbReference type="AlphaFoldDB" id="A0AAE3VH37"/>
<dbReference type="InterPro" id="IPR027417">
    <property type="entry name" value="P-loop_NTPase"/>
</dbReference>
<evidence type="ECO:0000259" key="2">
    <source>
        <dbReference type="Pfam" id="PF13635"/>
    </source>
</evidence>
<dbReference type="Pfam" id="PF13635">
    <property type="entry name" value="DUF4143"/>
    <property type="match status" value="1"/>
</dbReference>
<dbReference type="Proteomes" id="UP001238163">
    <property type="component" value="Unassembled WGS sequence"/>
</dbReference>
<dbReference type="Pfam" id="PF13173">
    <property type="entry name" value="AAA_14"/>
    <property type="match status" value="1"/>
</dbReference>
<feature type="domain" description="AAA" evidence="1">
    <location>
        <begin position="23"/>
        <end position="131"/>
    </location>
</feature>
<name>A0AAE3VH37_9BACT</name>
<dbReference type="InterPro" id="IPR025420">
    <property type="entry name" value="DUF4143"/>
</dbReference>
<reference evidence="3" key="1">
    <citation type="submission" date="2023-07" db="EMBL/GenBank/DDBJ databases">
        <title>Genomic Encyclopedia of Type Strains, Phase IV (KMG-IV): sequencing the most valuable type-strain genomes for metagenomic binning, comparative biology and taxonomic classification.</title>
        <authorList>
            <person name="Goeker M."/>
        </authorList>
    </citation>
    <scope>NUCLEOTIDE SEQUENCE</scope>
    <source>
        <strain evidence="3">DSM 24202</strain>
    </source>
</reference>
<sequence>MSDSEYLPRWLQGQLDLALRTMPVVVLTGARQTGKTTLVQRLQPLRRYLTLDDLDVLDQAQRAPDSLLVNPPLTLDEAQRAPDLLLAIKRYVDKTRRPGDFLLTGSAQFPLLRGVADSLAGRAVYLDLSSFCPLEWQGGVAGLFDSLFAVNPDYAPWDAPKAHDAWRQWVLRGGFAPALRCPTDDMRGLWFGGYVKTYLERDLRDLSNIESLPDFQRLMQIAAQRTGRLLNQAEIARDAGIAHVTCHRYLNLLETGCQIERVQSFTANPTVALVKSPKLFWRDSGVACWLCGIYDLAALAKRNDLGFWLEQAVFQTLHAWRAIDPFRRRLSFWRTRGGAEVDFVLEQDQHVVALEVKASSRIGLGDVTSLRQFIEAQAHRAASVRGIALYGGDDVRFFGADIVALPYGALFPALVPPDDTNA</sequence>
<organism evidence="3 4">
    <name type="scientific">Oligosphaera ethanolica</name>
    <dbReference type="NCBI Taxonomy" id="760260"/>
    <lineage>
        <taxon>Bacteria</taxon>
        <taxon>Pseudomonadati</taxon>
        <taxon>Lentisphaerota</taxon>
        <taxon>Oligosphaeria</taxon>
        <taxon>Oligosphaerales</taxon>
        <taxon>Oligosphaeraceae</taxon>
        <taxon>Oligosphaera</taxon>
    </lineage>
</organism>
<dbReference type="RefSeq" id="WP_307261949.1">
    <property type="nucleotide sequence ID" value="NZ_JAUSVL010000001.1"/>
</dbReference>
<evidence type="ECO:0000313" key="3">
    <source>
        <dbReference type="EMBL" id="MDQ0290429.1"/>
    </source>
</evidence>
<feature type="domain" description="DUF4143" evidence="2">
    <location>
        <begin position="200"/>
        <end position="359"/>
    </location>
</feature>
<comment type="caution">
    <text evidence="3">The sequence shown here is derived from an EMBL/GenBank/DDBJ whole genome shotgun (WGS) entry which is preliminary data.</text>
</comment>